<accession>A0A2T1D4M1</accession>
<dbReference type="OrthoDB" id="507840at2"/>
<feature type="domain" description="LysM" evidence="2">
    <location>
        <begin position="48"/>
        <end position="92"/>
    </location>
</feature>
<dbReference type="PROSITE" id="PS51782">
    <property type="entry name" value="LYSM"/>
    <property type="match status" value="1"/>
</dbReference>
<protein>
    <submittedName>
        <fullName evidence="3">LysM peptidoglycan-binding domain-containing protein</fullName>
    </submittedName>
</protein>
<dbReference type="Pfam" id="PF01551">
    <property type="entry name" value="Peptidase_M23"/>
    <property type="match status" value="1"/>
</dbReference>
<dbReference type="InterPro" id="IPR016047">
    <property type="entry name" value="M23ase_b-sheet_dom"/>
</dbReference>
<reference evidence="3 4" key="1">
    <citation type="submission" date="2018-02" db="EMBL/GenBank/DDBJ databases">
        <authorList>
            <person name="Cohen D.B."/>
            <person name="Kent A.D."/>
        </authorList>
    </citation>
    <scope>NUCLEOTIDE SEQUENCE [LARGE SCALE GENOMIC DNA]</scope>
    <source>
        <strain evidence="3 4">ULC007</strain>
    </source>
</reference>
<dbReference type="Pfam" id="PF01476">
    <property type="entry name" value="LysM"/>
    <property type="match status" value="1"/>
</dbReference>
<evidence type="ECO:0000256" key="1">
    <source>
        <dbReference type="SAM" id="SignalP"/>
    </source>
</evidence>
<dbReference type="GO" id="GO:0004222">
    <property type="term" value="F:metalloendopeptidase activity"/>
    <property type="evidence" value="ECO:0007669"/>
    <property type="project" value="TreeGrafter"/>
</dbReference>
<dbReference type="InterPro" id="IPR011055">
    <property type="entry name" value="Dup_hybrid_motif"/>
</dbReference>
<dbReference type="Gene3D" id="3.10.350.10">
    <property type="entry name" value="LysM domain"/>
    <property type="match status" value="1"/>
</dbReference>
<dbReference type="CDD" id="cd12797">
    <property type="entry name" value="M23_peptidase"/>
    <property type="match status" value="1"/>
</dbReference>
<dbReference type="PANTHER" id="PTHR21666:SF290">
    <property type="entry name" value="PEPTIDASE M23 DOMAIN PROTEIN"/>
    <property type="match status" value="1"/>
</dbReference>
<feature type="signal peptide" evidence="1">
    <location>
        <begin position="1"/>
        <end position="33"/>
    </location>
</feature>
<feature type="chain" id="PRO_5015468043" evidence="1">
    <location>
        <begin position="34"/>
        <end position="293"/>
    </location>
</feature>
<evidence type="ECO:0000313" key="4">
    <source>
        <dbReference type="Proteomes" id="UP000238634"/>
    </source>
</evidence>
<gene>
    <name evidence="3" type="ORF">C7B65_24370</name>
</gene>
<sequence length="293" mass="31192">MRRFNLSNVVIESRPWFVVCVLLSGLMASSTNAAPAATCQAPALSRVVRHKVVAGETLEGIARKYNLIPATLMGMNPVLRTGKAPIGANILVPPYNGIRAEVAAGQSWRTVAARYKVRPDVLFEINGCQPAPKVVFVPGVNWSPLDGQPTQANSSGLSGYPLSAKASVVLGYGWYLPTGRNQPVFHTGMDLVATVGAPVLAIADGTIAFAGQQGAYGKLVVINHQQGYQTRYAQLGTIKVKTGQTVKRGATIATVGKTGTPSSSTPHLHFEVRSNSKLGWVAEDPQPILQRNR</sequence>
<dbReference type="EMBL" id="PVWG01000061">
    <property type="protein sequence ID" value="PSB15430.1"/>
    <property type="molecule type" value="Genomic_DNA"/>
</dbReference>
<dbReference type="InterPro" id="IPR050570">
    <property type="entry name" value="Cell_wall_metabolism_enzyme"/>
</dbReference>
<proteinExistence type="predicted"/>
<dbReference type="PANTHER" id="PTHR21666">
    <property type="entry name" value="PEPTIDASE-RELATED"/>
    <property type="match status" value="1"/>
</dbReference>
<dbReference type="Proteomes" id="UP000238634">
    <property type="component" value="Unassembled WGS sequence"/>
</dbReference>
<evidence type="ECO:0000259" key="2">
    <source>
        <dbReference type="PROSITE" id="PS51782"/>
    </source>
</evidence>
<evidence type="ECO:0000313" key="3">
    <source>
        <dbReference type="EMBL" id="PSB15430.1"/>
    </source>
</evidence>
<dbReference type="AlphaFoldDB" id="A0A2T1D4M1"/>
<reference evidence="3 4" key="2">
    <citation type="submission" date="2018-03" db="EMBL/GenBank/DDBJ databases">
        <title>The ancient ancestry and fast evolution of plastids.</title>
        <authorList>
            <person name="Moore K.R."/>
            <person name="Magnabosco C."/>
            <person name="Momper L."/>
            <person name="Gold D.A."/>
            <person name="Bosak T."/>
            <person name="Fournier G.P."/>
        </authorList>
    </citation>
    <scope>NUCLEOTIDE SEQUENCE [LARGE SCALE GENOMIC DNA]</scope>
    <source>
        <strain evidence="3 4">ULC007</strain>
    </source>
</reference>
<dbReference type="InterPro" id="IPR018392">
    <property type="entry name" value="LysM"/>
</dbReference>
<dbReference type="CDD" id="cd00118">
    <property type="entry name" value="LysM"/>
    <property type="match status" value="1"/>
</dbReference>
<keyword evidence="4" id="KW-1185">Reference proteome</keyword>
<dbReference type="SMART" id="SM00257">
    <property type="entry name" value="LysM"/>
    <property type="match status" value="1"/>
</dbReference>
<organism evidence="3 4">
    <name type="scientific">Phormidesmis priestleyi ULC007</name>
    <dbReference type="NCBI Taxonomy" id="1920490"/>
    <lineage>
        <taxon>Bacteria</taxon>
        <taxon>Bacillati</taxon>
        <taxon>Cyanobacteriota</taxon>
        <taxon>Cyanophyceae</taxon>
        <taxon>Leptolyngbyales</taxon>
        <taxon>Leptolyngbyaceae</taxon>
        <taxon>Phormidesmis</taxon>
    </lineage>
</organism>
<keyword evidence="1" id="KW-0732">Signal</keyword>
<dbReference type="RefSeq" id="WP_073075092.1">
    <property type="nucleotide sequence ID" value="NZ_MPPI01000060.1"/>
</dbReference>
<dbReference type="InterPro" id="IPR036779">
    <property type="entry name" value="LysM_dom_sf"/>
</dbReference>
<comment type="caution">
    <text evidence="3">The sequence shown here is derived from an EMBL/GenBank/DDBJ whole genome shotgun (WGS) entry which is preliminary data.</text>
</comment>
<dbReference type="STRING" id="1920490.GCA_001895925_03166"/>
<dbReference type="Gene3D" id="2.70.70.10">
    <property type="entry name" value="Glucose Permease (Domain IIA)"/>
    <property type="match status" value="1"/>
</dbReference>
<name>A0A2T1D4M1_9CYAN</name>
<dbReference type="SUPFAM" id="SSF51261">
    <property type="entry name" value="Duplicated hybrid motif"/>
    <property type="match status" value="1"/>
</dbReference>
<dbReference type="SUPFAM" id="SSF54106">
    <property type="entry name" value="LysM domain"/>
    <property type="match status" value="1"/>
</dbReference>